<evidence type="ECO:0000313" key="3">
    <source>
        <dbReference type="EMBL" id="TMJ16354.1"/>
    </source>
</evidence>
<evidence type="ECO:0000313" key="5">
    <source>
        <dbReference type="Proteomes" id="UP000320393"/>
    </source>
</evidence>
<sequence>MRKITSSLAALALLVAVLAGAASAQNPIPVTPQPYPPASPVPNFYFGPTVEGVFPYVAGLTPYSAETNNMSLEGYLRALVFQRTGKWMSLADAERVLRMQRSQ</sequence>
<gene>
    <name evidence="3" type="ORF">E6H02_00865</name>
    <name evidence="2" type="ORF">E6H04_00825</name>
</gene>
<evidence type="ECO:0000256" key="1">
    <source>
        <dbReference type="SAM" id="SignalP"/>
    </source>
</evidence>
<evidence type="ECO:0000313" key="2">
    <source>
        <dbReference type="EMBL" id="TMI84690.1"/>
    </source>
</evidence>
<evidence type="ECO:0000313" key="4">
    <source>
        <dbReference type="Proteomes" id="UP000320048"/>
    </source>
</evidence>
<proteinExistence type="predicted"/>
<dbReference type="EMBL" id="VBAM01000025">
    <property type="protein sequence ID" value="TMJ16354.1"/>
    <property type="molecule type" value="Genomic_DNA"/>
</dbReference>
<feature type="signal peptide" evidence="1">
    <location>
        <begin position="1"/>
        <end position="24"/>
    </location>
</feature>
<reference evidence="4 5" key="1">
    <citation type="journal article" date="2019" name="Nat. Microbiol.">
        <title>Mediterranean grassland soil C-N compound turnover is dependent on rainfall and depth, and is mediated by genomically divergent microorganisms.</title>
        <authorList>
            <person name="Diamond S."/>
            <person name="Andeer P.F."/>
            <person name="Li Z."/>
            <person name="Crits-Christoph A."/>
            <person name="Burstein D."/>
            <person name="Anantharaman K."/>
            <person name="Lane K.R."/>
            <person name="Thomas B.C."/>
            <person name="Pan C."/>
            <person name="Northen T.R."/>
            <person name="Banfield J.F."/>
        </authorList>
    </citation>
    <scope>NUCLEOTIDE SEQUENCE [LARGE SCALE GENOMIC DNA]</scope>
    <source>
        <strain evidence="3">NP_5</strain>
        <strain evidence="2">NP_7</strain>
    </source>
</reference>
<dbReference type="Proteomes" id="UP000320393">
    <property type="component" value="Unassembled WGS sequence"/>
</dbReference>
<comment type="caution">
    <text evidence="2">The sequence shown here is derived from an EMBL/GenBank/DDBJ whole genome shotgun (WGS) entry which is preliminary data.</text>
</comment>
<dbReference type="Proteomes" id="UP000320048">
    <property type="component" value="Unassembled WGS sequence"/>
</dbReference>
<protein>
    <submittedName>
        <fullName evidence="2">Uncharacterized protein</fullName>
    </submittedName>
</protein>
<accession>A0A537JMI4</accession>
<organism evidence="2 4">
    <name type="scientific">Candidatus Segetimicrobium genomatis</name>
    <dbReference type="NCBI Taxonomy" id="2569760"/>
    <lineage>
        <taxon>Bacteria</taxon>
        <taxon>Bacillati</taxon>
        <taxon>Candidatus Sysuimicrobiota</taxon>
        <taxon>Candidatus Sysuimicrobiia</taxon>
        <taxon>Candidatus Sysuimicrobiales</taxon>
        <taxon>Candidatus Segetimicrobiaceae</taxon>
        <taxon>Candidatus Segetimicrobium</taxon>
    </lineage>
</organism>
<feature type="chain" id="PRO_5036134900" evidence="1">
    <location>
        <begin position="25"/>
        <end position="103"/>
    </location>
</feature>
<name>A0A537JMI4_9BACT</name>
<dbReference type="EMBL" id="VBAO01000020">
    <property type="protein sequence ID" value="TMI84690.1"/>
    <property type="molecule type" value="Genomic_DNA"/>
</dbReference>
<dbReference type="AlphaFoldDB" id="A0A537JMI4"/>
<keyword evidence="1" id="KW-0732">Signal</keyword>